<name>A0A8C2NPP4_CAPHI</name>
<protein>
    <submittedName>
        <fullName evidence="3">Uncharacterized protein</fullName>
    </submittedName>
</protein>
<sequence>MESKIRALFTSFDFCILSDVIFFIFFSVLFSLPSCLLTSFCLISHCVLFCSHRDVSDAAGPPWPSWLRAPPRWAAWLWGAATTPTTTWNASSWTSSNGHAPPRASVWLSYGSPRSYASAWYAWTSSTDASSWIHWPSTTSTLRLPAGAPPSTQTHSPTSSAPSRPTSRPSASVISHCFSSCCSLPIIFSQEAVFYVIFSCVGPKCFTNTQRKLN</sequence>
<accession>A0A8C2NPP4</accession>
<keyword evidence="2" id="KW-0812">Transmembrane</keyword>
<evidence type="ECO:0000313" key="3">
    <source>
        <dbReference type="Ensembl" id="ENSCHIP00010005070.1"/>
    </source>
</evidence>
<organism evidence="3">
    <name type="scientific">Capra hircus</name>
    <name type="common">Goat</name>
    <dbReference type="NCBI Taxonomy" id="9925"/>
    <lineage>
        <taxon>Eukaryota</taxon>
        <taxon>Metazoa</taxon>
        <taxon>Chordata</taxon>
        <taxon>Craniata</taxon>
        <taxon>Vertebrata</taxon>
        <taxon>Euteleostomi</taxon>
        <taxon>Mammalia</taxon>
        <taxon>Eutheria</taxon>
        <taxon>Laurasiatheria</taxon>
        <taxon>Artiodactyla</taxon>
        <taxon>Ruminantia</taxon>
        <taxon>Pecora</taxon>
        <taxon>Bovidae</taxon>
        <taxon>Caprinae</taxon>
        <taxon>Capra</taxon>
    </lineage>
</organism>
<proteinExistence type="predicted"/>
<feature type="region of interest" description="Disordered" evidence="1">
    <location>
        <begin position="144"/>
        <end position="167"/>
    </location>
</feature>
<evidence type="ECO:0000256" key="1">
    <source>
        <dbReference type="SAM" id="MobiDB-lite"/>
    </source>
</evidence>
<keyword evidence="2" id="KW-1133">Transmembrane helix</keyword>
<dbReference type="AlphaFoldDB" id="A0A8C2NPP4"/>
<feature type="transmembrane region" description="Helical" evidence="2">
    <location>
        <begin position="12"/>
        <end position="32"/>
    </location>
</feature>
<dbReference type="Ensembl" id="ENSCHIT00010007037.1">
    <property type="protein sequence ID" value="ENSCHIP00010005070.1"/>
    <property type="gene ID" value="ENSCHIG00010003620.1"/>
</dbReference>
<reference evidence="3" key="2">
    <citation type="submission" date="2025-08" db="UniProtKB">
        <authorList>
            <consortium name="Ensembl"/>
        </authorList>
    </citation>
    <scope>IDENTIFICATION</scope>
</reference>
<evidence type="ECO:0000256" key="2">
    <source>
        <dbReference type="SAM" id="Phobius"/>
    </source>
</evidence>
<keyword evidence="2" id="KW-0472">Membrane</keyword>
<reference evidence="3" key="1">
    <citation type="submission" date="2019-03" db="EMBL/GenBank/DDBJ databases">
        <title>Genome sequencing and reference-guided assembly of Black Bengal Goat (Capra hircus).</title>
        <authorList>
            <person name="Siddiki A.Z."/>
            <person name="Baten A."/>
            <person name="Billah M."/>
            <person name="Alam M.A.U."/>
            <person name="Shawrob K.S.M."/>
            <person name="Saha S."/>
            <person name="Chowdhury M."/>
            <person name="Rahman A.H."/>
            <person name="Stear M."/>
            <person name="Miah G."/>
            <person name="Das G.B."/>
            <person name="Hossain M.M."/>
            <person name="Kumkum M."/>
            <person name="Islam M.S."/>
            <person name="Mollah A.M."/>
            <person name="Ahsan A."/>
            <person name="Tusar F."/>
            <person name="Khan M.K.I."/>
        </authorList>
    </citation>
    <scope>NUCLEOTIDE SEQUENCE [LARGE SCALE GENOMIC DNA]</scope>
</reference>
<feature type="compositionally biased region" description="Low complexity" evidence="1">
    <location>
        <begin position="149"/>
        <end position="167"/>
    </location>
</feature>